<accession>A0ABR0MD98</accession>
<comment type="caution">
    <text evidence="2">The sequence shown here is derived from an EMBL/GenBank/DDBJ whole genome shotgun (WGS) entry which is preliminary data.</text>
</comment>
<dbReference type="InterPro" id="IPR054722">
    <property type="entry name" value="PolX-like_BBD"/>
</dbReference>
<dbReference type="EMBL" id="JARKNE010000013">
    <property type="protein sequence ID" value="KAK5771075.1"/>
    <property type="molecule type" value="Genomic_DNA"/>
</dbReference>
<keyword evidence="3" id="KW-1185">Reference proteome</keyword>
<organism evidence="2 3">
    <name type="scientific">Gossypium arboreum</name>
    <name type="common">Tree cotton</name>
    <name type="synonym">Gossypium nanking</name>
    <dbReference type="NCBI Taxonomy" id="29729"/>
    <lineage>
        <taxon>Eukaryota</taxon>
        <taxon>Viridiplantae</taxon>
        <taxon>Streptophyta</taxon>
        <taxon>Embryophyta</taxon>
        <taxon>Tracheophyta</taxon>
        <taxon>Spermatophyta</taxon>
        <taxon>Magnoliopsida</taxon>
        <taxon>eudicotyledons</taxon>
        <taxon>Gunneridae</taxon>
        <taxon>Pentapetalae</taxon>
        <taxon>rosids</taxon>
        <taxon>malvids</taxon>
        <taxon>Malvales</taxon>
        <taxon>Malvaceae</taxon>
        <taxon>Malvoideae</taxon>
        <taxon>Gossypium</taxon>
    </lineage>
</organism>
<gene>
    <name evidence="2" type="ORF">PVK06_047249</name>
</gene>
<evidence type="ECO:0000313" key="2">
    <source>
        <dbReference type="EMBL" id="KAK5771075.1"/>
    </source>
</evidence>
<evidence type="ECO:0000259" key="1">
    <source>
        <dbReference type="Pfam" id="PF22936"/>
    </source>
</evidence>
<feature type="domain" description="Retrovirus-related Pol polyprotein from transposon TNT 1-94-like beta-barrel" evidence="1">
    <location>
        <begin position="127"/>
        <end position="203"/>
    </location>
</feature>
<sequence>MWVECFGPFGASKSITSGHGFGSFGRPAITGPSVGQNIGSNANFVGLETTGNISVPNNGSGVPWQTKSRARIHDFDALSCIRLPRVPDFHASDFFTTFGSNANTTQYGSNFDNENSYIPMLVGTSSWCHDSGATHHVCREATALHESTPYLGTSPLLMGDGTPTKISCVGNSILPTKSKMIHLSNVLCVPNIRKNLLPVSLFANDNNMFFEFHLSYCVVKDILT</sequence>
<protein>
    <recommendedName>
        <fullName evidence="1">Retrovirus-related Pol polyprotein from transposon TNT 1-94-like beta-barrel domain-containing protein</fullName>
    </recommendedName>
</protein>
<dbReference type="Proteomes" id="UP001358586">
    <property type="component" value="Chromosome 13"/>
</dbReference>
<proteinExistence type="predicted"/>
<name>A0ABR0MD98_GOSAR</name>
<dbReference type="Pfam" id="PF22936">
    <property type="entry name" value="Pol_BBD"/>
    <property type="match status" value="1"/>
</dbReference>
<reference evidence="2 3" key="1">
    <citation type="submission" date="2023-03" db="EMBL/GenBank/DDBJ databases">
        <title>WGS of Gossypium arboreum.</title>
        <authorList>
            <person name="Yu D."/>
        </authorList>
    </citation>
    <scope>NUCLEOTIDE SEQUENCE [LARGE SCALE GENOMIC DNA]</scope>
    <source>
        <tissue evidence="2">Leaf</tissue>
    </source>
</reference>
<evidence type="ECO:0000313" key="3">
    <source>
        <dbReference type="Proteomes" id="UP001358586"/>
    </source>
</evidence>